<dbReference type="RefSeq" id="WP_379140837.1">
    <property type="nucleotide sequence ID" value="NZ_JBHUEN010000016.1"/>
</dbReference>
<protein>
    <submittedName>
        <fullName evidence="1">Uncharacterized protein</fullName>
    </submittedName>
</protein>
<evidence type="ECO:0000313" key="2">
    <source>
        <dbReference type="Proteomes" id="UP001597213"/>
    </source>
</evidence>
<gene>
    <name evidence="1" type="ORF">ACFSCT_05625</name>
</gene>
<name>A0ABW4R663_9RHOB</name>
<organism evidence="1 2">
    <name type="scientific">Paracoccus pacificus</name>
    <dbReference type="NCBI Taxonomy" id="1463598"/>
    <lineage>
        <taxon>Bacteria</taxon>
        <taxon>Pseudomonadati</taxon>
        <taxon>Pseudomonadota</taxon>
        <taxon>Alphaproteobacteria</taxon>
        <taxon>Rhodobacterales</taxon>
        <taxon>Paracoccaceae</taxon>
        <taxon>Paracoccus</taxon>
    </lineage>
</organism>
<comment type="caution">
    <text evidence="1">The sequence shown here is derived from an EMBL/GenBank/DDBJ whole genome shotgun (WGS) entry which is preliminary data.</text>
</comment>
<sequence>MTAVGCAGDVALGGLASGLDGAISGTGPGIVGGVASKALMQSGFSLKKDFSGFRPIEQVFGAEGEFFGENQSGNAKASTKLSGGAEPDYFGDNLPWAKEVYGDSKNTAKIPNWDSQPSKASGIGQLQQIYDAIPNRFDQTTNPTGNKMTLYYRPGVSLPGPRHGLAPQIADGSLLLEPLTQYVFAPPDVAGSIK</sequence>
<accession>A0ABW4R663</accession>
<reference evidence="2" key="1">
    <citation type="journal article" date="2019" name="Int. J. Syst. Evol. Microbiol.">
        <title>The Global Catalogue of Microorganisms (GCM) 10K type strain sequencing project: providing services to taxonomists for standard genome sequencing and annotation.</title>
        <authorList>
            <consortium name="The Broad Institute Genomics Platform"/>
            <consortium name="The Broad Institute Genome Sequencing Center for Infectious Disease"/>
            <person name="Wu L."/>
            <person name="Ma J."/>
        </authorList>
    </citation>
    <scope>NUCLEOTIDE SEQUENCE [LARGE SCALE GENOMIC DNA]</scope>
    <source>
        <strain evidence="2">CCUG 56029</strain>
    </source>
</reference>
<evidence type="ECO:0000313" key="1">
    <source>
        <dbReference type="EMBL" id="MFD1881194.1"/>
    </source>
</evidence>
<dbReference type="Proteomes" id="UP001597213">
    <property type="component" value="Unassembled WGS sequence"/>
</dbReference>
<keyword evidence="2" id="KW-1185">Reference proteome</keyword>
<proteinExistence type="predicted"/>
<dbReference type="EMBL" id="JBHUEN010000016">
    <property type="protein sequence ID" value="MFD1881194.1"/>
    <property type="molecule type" value="Genomic_DNA"/>
</dbReference>